<protein>
    <submittedName>
        <fullName evidence="1">13967_t:CDS:1</fullName>
    </submittedName>
</protein>
<proteinExistence type="predicted"/>
<evidence type="ECO:0000313" key="2">
    <source>
        <dbReference type="Proteomes" id="UP000789396"/>
    </source>
</evidence>
<dbReference type="EMBL" id="CAJVPZ010004264">
    <property type="protein sequence ID" value="CAG8543365.1"/>
    <property type="molecule type" value="Genomic_DNA"/>
</dbReference>
<organism evidence="1 2">
    <name type="scientific">Racocetra fulgida</name>
    <dbReference type="NCBI Taxonomy" id="60492"/>
    <lineage>
        <taxon>Eukaryota</taxon>
        <taxon>Fungi</taxon>
        <taxon>Fungi incertae sedis</taxon>
        <taxon>Mucoromycota</taxon>
        <taxon>Glomeromycotina</taxon>
        <taxon>Glomeromycetes</taxon>
        <taxon>Diversisporales</taxon>
        <taxon>Gigasporaceae</taxon>
        <taxon>Racocetra</taxon>
    </lineage>
</organism>
<keyword evidence="2" id="KW-1185">Reference proteome</keyword>
<reference evidence="1" key="1">
    <citation type="submission" date="2021-06" db="EMBL/GenBank/DDBJ databases">
        <authorList>
            <person name="Kallberg Y."/>
            <person name="Tangrot J."/>
            <person name="Rosling A."/>
        </authorList>
    </citation>
    <scope>NUCLEOTIDE SEQUENCE</scope>
    <source>
        <strain evidence="1">IN212</strain>
    </source>
</reference>
<evidence type="ECO:0000313" key="1">
    <source>
        <dbReference type="EMBL" id="CAG8543365.1"/>
    </source>
</evidence>
<dbReference type="AlphaFoldDB" id="A0A9N9AXG8"/>
<dbReference type="Proteomes" id="UP000789396">
    <property type="component" value="Unassembled WGS sequence"/>
</dbReference>
<feature type="non-terminal residue" evidence="1">
    <location>
        <position position="1"/>
    </location>
</feature>
<name>A0A9N9AXG8_9GLOM</name>
<sequence length="79" mass="9040">KKPRQKSLQRLPWQRTIAEISARTTMAKTTAKILQKSWQKDHGINNTKIIAKTTLITTTTIITVTQLQLQQQPSSQQQL</sequence>
<accession>A0A9N9AXG8</accession>
<comment type="caution">
    <text evidence="1">The sequence shown here is derived from an EMBL/GenBank/DDBJ whole genome shotgun (WGS) entry which is preliminary data.</text>
</comment>
<gene>
    <name evidence="1" type="ORF">RFULGI_LOCUS4322</name>
</gene>